<dbReference type="GO" id="GO:0003824">
    <property type="term" value="F:catalytic activity"/>
    <property type="evidence" value="ECO:0007669"/>
    <property type="project" value="InterPro"/>
</dbReference>
<dbReference type="SUPFAM" id="SSF56219">
    <property type="entry name" value="DNase I-like"/>
    <property type="match status" value="1"/>
</dbReference>
<sequence length="709" mass="82282">MECCKDNDLPLETRIVQNNMRTIIKEMGKEQDMDRLRLGVWNCRGWSTRRNGNSTFRKLVLEHSNCDILAICESFLREEEQLCVPGYKWLGHNRTNLHRNAVRGSGGVGAFIRSELFNSFDIEIIDKSVEGILWIYFNCKYSDLTFSLGICYLPPSISTRLNDQEKIFENLLHQVYCNQLKENTIICGDFNARCGFNTDYIEGIDDVIPRSVIDSIENHNGDLFSDFLSDVNFAMLNGRLGVNDYTYISPAGKSVVDYFCVPYEQLNRILDFKVLRMSDVIDSVNYHPESIPDHSILLCDIKCVMKQNSENYDCKVSKRIKRNTKNVPNDFLTDESVQQMVRDTITKIENFIHVDQDIQSAYNEFQELVQREMSNRLPVVKQIQNKRSKSFYKPYWNETLQKQWNTACEYEKQWLKFHGSPQRKKLMKDRYCYERKTFDKLNRKFKRKFNIQKERDLQEQLNSNCKRDFWRSIGKLGIANERTENIPWEIVNPDGTVNTDRDDVLNTWKSDFETLYARNDDNDDLDNLVNEGNITDLPDLNNNITRDEIVKAVEHTKLRKAAGYDEIPSEVLKNESAIDLLHVICNGCFELGKVPEQWTSGVVNPILKPGTNDKRLPTNYRGITITSVPSKIYCSVLNFRLCMWLDEHLTFDKAVRELSKSASRALGALYGKFISAGGMTHSVYSKLYSTMVEPVLFYCSEYGAQKCIQ</sequence>
<reference evidence="2" key="1">
    <citation type="submission" date="2018-11" db="EMBL/GenBank/DDBJ databases">
        <authorList>
            <person name="Alioto T."/>
            <person name="Alioto T."/>
        </authorList>
    </citation>
    <scope>NUCLEOTIDE SEQUENCE</scope>
</reference>
<dbReference type="OrthoDB" id="6157991at2759"/>
<dbReference type="EMBL" id="UYJE01003875">
    <property type="protein sequence ID" value="VDI23022.1"/>
    <property type="molecule type" value="Genomic_DNA"/>
</dbReference>
<dbReference type="Proteomes" id="UP000596742">
    <property type="component" value="Unassembled WGS sequence"/>
</dbReference>
<dbReference type="InterPro" id="IPR005135">
    <property type="entry name" value="Endo/exonuclease/phosphatase"/>
</dbReference>
<evidence type="ECO:0000313" key="2">
    <source>
        <dbReference type="EMBL" id="VDI23022.1"/>
    </source>
</evidence>
<keyword evidence="3" id="KW-1185">Reference proteome</keyword>
<dbReference type="Gene3D" id="3.60.10.10">
    <property type="entry name" value="Endonuclease/exonuclease/phosphatase"/>
    <property type="match status" value="1"/>
</dbReference>
<evidence type="ECO:0000259" key="1">
    <source>
        <dbReference type="Pfam" id="PF03372"/>
    </source>
</evidence>
<name>A0A8B6DR84_MYTGA</name>
<dbReference type="Pfam" id="PF03372">
    <property type="entry name" value="Exo_endo_phos"/>
    <property type="match status" value="1"/>
</dbReference>
<dbReference type="PANTHER" id="PTHR33395:SF22">
    <property type="entry name" value="REVERSE TRANSCRIPTASE DOMAIN-CONTAINING PROTEIN"/>
    <property type="match status" value="1"/>
</dbReference>
<protein>
    <recommendedName>
        <fullName evidence="1">Endonuclease/exonuclease/phosphatase domain-containing protein</fullName>
    </recommendedName>
</protein>
<dbReference type="GO" id="GO:0007508">
    <property type="term" value="P:larval heart development"/>
    <property type="evidence" value="ECO:0007669"/>
    <property type="project" value="TreeGrafter"/>
</dbReference>
<dbReference type="GO" id="GO:0031012">
    <property type="term" value="C:extracellular matrix"/>
    <property type="evidence" value="ECO:0007669"/>
    <property type="project" value="TreeGrafter"/>
</dbReference>
<dbReference type="PANTHER" id="PTHR33395">
    <property type="entry name" value="TRANSCRIPTASE, PUTATIVE-RELATED-RELATED"/>
    <property type="match status" value="1"/>
</dbReference>
<feature type="domain" description="Endonuclease/exonuclease/phosphatase" evidence="1">
    <location>
        <begin position="41"/>
        <end position="261"/>
    </location>
</feature>
<evidence type="ECO:0000313" key="3">
    <source>
        <dbReference type="Proteomes" id="UP000596742"/>
    </source>
</evidence>
<proteinExistence type="predicted"/>
<dbReference type="AlphaFoldDB" id="A0A8B6DR84"/>
<dbReference type="GO" id="GO:0061343">
    <property type="term" value="P:cell adhesion involved in heart morphogenesis"/>
    <property type="evidence" value="ECO:0007669"/>
    <property type="project" value="TreeGrafter"/>
</dbReference>
<gene>
    <name evidence="2" type="ORF">MGAL_10B066300</name>
</gene>
<dbReference type="InterPro" id="IPR036691">
    <property type="entry name" value="Endo/exonu/phosph_ase_sf"/>
</dbReference>
<comment type="caution">
    <text evidence="2">The sequence shown here is derived from an EMBL/GenBank/DDBJ whole genome shotgun (WGS) entry which is preliminary data.</text>
</comment>
<accession>A0A8B6DR84</accession>
<organism evidence="2 3">
    <name type="scientific">Mytilus galloprovincialis</name>
    <name type="common">Mediterranean mussel</name>
    <dbReference type="NCBI Taxonomy" id="29158"/>
    <lineage>
        <taxon>Eukaryota</taxon>
        <taxon>Metazoa</taxon>
        <taxon>Spiralia</taxon>
        <taxon>Lophotrochozoa</taxon>
        <taxon>Mollusca</taxon>
        <taxon>Bivalvia</taxon>
        <taxon>Autobranchia</taxon>
        <taxon>Pteriomorphia</taxon>
        <taxon>Mytilida</taxon>
        <taxon>Mytiloidea</taxon>
        <taxon>Mytilidae</taxon>
        <taxon>Mytilinae</taxon>
        <taxon>Mytilus</taxon>
    </lineage>
</organism>